<keyword evidence="3" id="KW-0813">Transport</keyword>
<evidence type="ECO:0000256" key="10">
    <source>
        <dbReference type="ARBA" id="ARBA00022840"/>
    </source>
</evidence>
<dbReference type="SFLD" id="SFLDG00002">
    <property type="entry name" value="C1.7:_P-type_atpase_like"/>
    <property type="match status" value="1"/>
</dbReference>
<name>A0A0H5RQD3_9EUKA</name>
<comment type="cofactor">
    <cofactor evidence="1">
        <name>Mg(2+)</name>
        <dbReference type="ChEBI" id="CHEBI:18420"/>
    </cofactor>
</comment>
<keyword evidence="13" id="KW-1278">Translocase</keyword>
<accession>A0A0H5RQD3</accession>
<dbReference type="GO" id="GO:0005886">
    <property type="term" value="C:plasma membrane"/>
    <property type="evidence" value="ECO:0007669"/>
    <property type="project" value="UniProtKB-SubCell"/>
</dbReference>
<keyword evidence="16" id="KW-0406">Ion transport</keyword>
<dbReference type="GO" id="GO:0006813">
    <property type="term" value="P:potassium ion transport"/>
    <property type="evidence" value="ECO:0007669"/>
    <property type="project" value="UniProtKB-KW"/>
</dbReference>
<dbReference type="NCBIfam" id="TIGR01523">
    <property type="entry name" value="ATPase-IID_K-Na"/>
    <property type="match status" value="1"/>
</dbReference>
<dbReference type="Pfam" id="PF00122">
    <property type="entry name" value="E1-E2_ATPase"/>
    <property type="match status" value="1"/>
</dbReference>
<organism evidence="26">
    <name type="scientific">Spongospora subterranea</name>
    <dbReference type="NCBI Taxonomy" id="70186"/>
    <lineage>
        <taxon>Eukaryota</taxon>
        <taxon>Sar</taxon>
        <taxon>Rhizaria</taxon>
        <taxon>Endomyxa</taxon>
        <taxon>Phytomyxea</taxon>
        <taxon>Plasmodiophorida</taxon>
        <taxon>Plasmodiophoridae</taxon>
        <taxon>Spongospora</taxon>
    </lineage>
</organism>
<dbReference type="SUPFAM" id="SSF81660">
    <property type="entry name" value="Metal cation-transporting ATPase, ATP-binding domain N"/>
    <property type="match status" value="1"/>
</dbReference>
<keyword evidence="4" id="KW-1003">Cell membrane</keyword>
<dbReference type="InterPro" id="IPR006414">
    <property type="entry name" value="P-type_ATPase_IID"/>
</dbReference>
<evidence type="ECO:0000259" key="25">
    <source>
        <dbReference type="SMART" id="SM00831"/>
    </source>
</evidence>
<dbReference type="InterPro" id="IPR036412">
    <property type="entry name" value="HAD-like_sf"/>
</dbReference>
<feature type="transmembrane region" description="Helical" evidence="24">
    <location>
        <begin position="907"/>
        <end position="928"/>
    </location>
</feature>
<evidence type="ECO:0000256" key="8">
    <source>
        <dbReference type="ARBA" id="ARBA00022723"/>
    </source>
</evidence>
<dbReference type="Gene3D" id="2.70.150.10">
    <property type="entry name" value="Calcium-transporting ATPase, cytoplasmic transduction domain A"/>
    <property type="match status" value="1"/>
</dbReference>
<dbReference type="InterPro" id="IPR018303">
    <property type="entry name" value="ATPase_P-typ_P_site"/>
</dbReference>
<evidence type="ECO:0000256" key="21">
    <source>
        <dbReference type="ARBA" id="ARBA00048599"/>
    </source>
</evidence>
<dbReference type="InterPro" id="IPR006068">
    <property type="entry name" value="ATPase_P-typ_cation-transptr_C"/>
</dbReference>
<evidence type="ECO:0000256" key="12">
    <source>
        <dbReference type="ARBA" id="ARBA00022958"/>
    </source>
</evidence>
<dbReference type="NCBIfam" id="TIGR01494">
    <property type="entry name" value="ATPase_P-type"/>
    <property type="match status" value="3"/>
</dbReference>
<dbReference type="Pfam" id="PF00689">
    <property type="entry name" value="Cation_ATPase_C"/>
    <property type="match status" value="1"/>
</dbReference>
<dbReference type="InterPro" id="IPR044492">
    <property type="entry name" value="P_typ_ATPase_HD_dom"/>
</dbReference>
<dbReference type="SFLD" id="SFLDS00003">
    <property type="entry name" value="Haloacid_Dehalogenase"/>
    <property type="match status" value="1"/>
</dbReference>
<feature type="transmembrane region" description="Helical" evidence="24">
    <location>
        <begin position="815"/>
        <end position="836"/>
    </location>
</feature>
<keyword evidence="7 24" id="KW-0812">Transmembrane</keyword>
<evidence type="ECO:0000313" key="26">
    <source>
        <dbReference type="EMBL" id="CRZ10919.1"/>
    </source>
</evidence>
<dbReference type="InterPro" id="IPR008250">
    <property type="entry name" value="ATPase_P-typ_transduc_dom_A_sf"/>
</dbReference>
<evidence type="ECO:0000256" key="3">
    <source>
        <dbReference type="ARBA" id="ARBA00022448"/>
    </source>
</evidence>
<evidence type="ECO:0000256" key="7">
    <source>
        <dbReference type="ARBA" id="ARBA00022692"/>
    </source>
</evidence>
<dbReference type="Gene3D" id="3.40.50.1000">
    <property type="entry name" value="HAD superfamily/HAD-like"/>
    <property type="match status" value="1"/>
</dbReference>
<dbReference type="Pfam" id="PF08282">
    <property type="entry name" value="Hydrolase_3"/>
    <property type="match status" value="1"/>
</dbReference>
<dbReference type="PRINTS" id="PR00119">
    <property type="entry name" value="CATATPASE"/>
</dbReference>
<feature type="transmembrane region" description="Helical" evidence="24">
    <location>
        <begin position="781"/>
        <end position="803"/>
    </location>
</feature>
<evidence type="ECO:0000256" key="2">
    <source>
        <dbReference type="ARBA" id="ARBA00004651"/>
    </source>
</evidence>
<feature type="transmembrane region" description="Helical" evidence="24">
    <location>
        <begin position="334"/>
        <end position="359"/>
    </location>
</feature>
<evidence type="ECO:0000256" key="11">
    <source>
        <dbReference type="ARBA" id="ARBA00022842"/>
    </source>
</evidence>
<evidence type="ECO:0000256" key="17">
    <source>
        <dbReference type="ARBA" id="ARBA00023136"/>
    </source>
</evidence>
<feature type="transmembrane region" description="Helical" evidence="24">
    <location>
        <begin position="949"/>
        <end position="970"/>
    </location>
</feature>
<dbReference type="FunFam" id="3.40.50.1000:FF:000193">
    <property type="entry name" value="Plasma membrane calcium-transporting ATPase 2"/>
    <property type="match status" value="1"/>
</dbReference>
<keyword evidence="12" id="KW-0630">Potassium</keyword>
<keyword evidence="15" id="KW-0915">Sodium</keyword>
<comment type="catalytic activity">
    <reaction evidence="22">
        <text>Na(+)(in) + ATP + H2O = Na(+)(out) + ADP + phosphate + H(+)</text>
        <dbReference type="Rhea" id="RHEA:14633"/>
        <dbReference type="ChEBI" id="CHEBI:15377"/>
        <dbReference type="ChEBI" id="CHEBI:15378"/>
        <dbReference type="ChEBI" id="CHEBI:29101"/>
        <dbReference type="ChEBI" id="CHEBI:30616"/>
        <dbReference type="ChEBI" id="CHEBI:43474"/>
        <dbReference type="ChEBI" id="CHEBI:456216"/>
        <dbReference type="EC" id="7.2.2.3"/>
    </reaction>
    <physiologicalReaction direction="left-to-right" evidence="22">
        <dbReference type="Rhea" id="RHEA:14634"/>
    </physiologicalReaction>
</comment>
<dbReference type="EMBL" id="HACM01010477">
    <property type="protein sequence ID" value="CRZ10919.1"/>
    <property type="molecule type" value="Transcribed_RNA"/>
</dbReference>
<feature type="transmembrane region" description="Helical" evidence="24">
    <location>
        <begin position="144"/>
        <end position="163"/>
    </location>
</feature>
<protein>
    <recommendedName>
        <fullName evidence="23">P-type sodium-transporting ATPase4</fullName>
        <ecNumber evidence="20">7.2.2.3</ecNumber>
    </recommendedName>
</protein>
<dbReference type="Gene3D" id="3.40.1110.10">
    <property type="entry name" value="Calcium-transporting ATPase, cytoplasmic domain N"/>
    <property type="match status" value="1"/>
</dbReference>
<dbReference type="Gene3D" id="1.20.1110.10">
    <property type="entry name" value="Calcium-transporting ATPase, transmembrane domain"/>
    <property type="match status" value="1"/>
</dbReference>
<evidence type="ECO:0000256" key="23">
    <source>
        <dbReference type="ARBA" id="ARBA00067200"/>
    </source>
</evidence>
<keyword evidence="14 24" id="KW-1133">Transmembrane helix</keyword>
<keyword evidence="17 24" id="KW-0472">Membrane</keyword>
<dbReference type="InterPro" id="IPR004014">
    <property type="entry name" value="ATPase_P-typ_cation-transptr_N"/>
</dbReference>
<evidence type="ECO:0000256" key="14">
    <source>
        <dbReference type="ARBA" id="ARBA00022989"/>
    </source>
</evidence>
<keyword evidence="5" id="KW-0633">Potassium transport</keyword>
<feature type="transmembrane region" description="Helical" evidence="24">
    <location>
        <begin position="115"/>
        <end position="138"/>
    </location>
</feature>
<evidence type="ECO:0000256" key="24">
    <source>
        <dbReference type="SAM" id="Phobius"/>
    </source>
</evidence>
<feature type="transmembrane region" description="Helical" evidence="24">
    <location>
        <begin position="307"/>
        <end position="328"/>
    </location>
</feature>
<feature type="transmembrane region" description="Helical" evidence="24">
    <location>
        <begin position="864"/>
        <end position="887"/>
    </location>
</feature>
<evidence type="ECO:0000256" key="6">
    <source>
        <dbReference type="ARBA" id="ARBA00022553"/>
    </source>
</evidence>
<comment type="subcellular location">
    <subcellularLocation>
        <location evidence="2">Cell membrane</location>
        <topology evidence="2">Multi-pass membrane protein</topology>
    </subcellularLocation>
</comment>
<evidence type="ECO:0000256" key="5">
    <source>
        <dbReference type="ARBA" id="ARBA00022538"/>
    </source>
</evidence>
<dbReference type="PROSITE" id="PS00154">
    <property type="entry name" value="ATPASE_E1_E2"/>
    <property type="match status" value="1"/>
</dbReference>
<dbReference type="FunFam" id="2.70.150.10:FF:000160">
    <property type="entry name" value="Sarcoplasmic/endoplasmic reticulum calcium ATPase 1"/>
    <property type="match status" value="1"/>
</dbReference>
<evidence type="ECO:0000256" key="1">
    <source>
        <dbReference type="ARBA" id="ARBA00001946"/>
    </source>
</evidence>
<evidence type="ECO:0000256" key="9">
    <source>
        <dbReference type="ARBA" id="ARBA00022741"/>
    </source>
</evidence>
<dbReference type="SFLD" id="SFLDF00027">
    <property type="entry name" value="p-type_atpase"/>
    <property type="match status" value="1"/>
</dbReference>
<dbReference type="EC" id="7.2.2.3" evidence="20"/>
<dbReference type="InterPro" id="IPR023299">
    <property type="entry name" value="ATPase_P-typ_cyto_dom_N"/>
</dbReference>
<dbReference type="PANTHER" id="PTHR42861">
    <property type="entry name" value="CALCIUM-TRANSPORTING ATPASE"/>
    <property type="match status" value="1"/>
</dbReference>
<evidence type="ECO:0000256" key="16">
    <source>
        <dbReference type="ARBA" id="ARBA00023065"/>
    </source>
</evidence>
<evidence type="ECO:0000256" key="18">
    <source>
        <dbReference type="ARBA" id="ARBA00023201"/>
    </source>
</evidence>
<dbReference type="FunFam" id="3.40.50.1000:FF:000001">
    <property type="entry name" value="Phospholipid-transporting ATPase IC"/>
    <property type="match status" value="1"/>
</dbReference>
<dbReference type="GO" id="GO:0016887">
    <property type="term" value="F:ATP hydrolysis activity"/>
    <property type="evidence" value="ECO:0007669"/>
    <property type="project" value="InterPro"/>
</dbReference>
<evidence type="ECO:0000256" key="4">
    <source>
        <dbReference type="ARBA" id="ARBA00022475"/>
    </source>
</evidence>
<keyword evidence="8" id="KW-0479">Metal-binding</keyword>
<dbReference type="PRINTS" id="PR00120">
    <property type="entry name" value="HATPASE"/>
</dbReference>
<dbReference type="SUPFAM" id="SSF81665">
    <property type="entry name" value="Calcium ATPase, transmembrane domain M"/>
    <property type="match status" value="1"/>
</dbReference>
<evidence type="ECO:0000256" key="20">
    <source>
        <dbReference type="ARBA" id="ARBA00035029"/>
    </source>
</evidence>
<feature type="domain" description="Cation-transporting P-type ATPase N-terminal" evidence="25">
    <location>
        <begin position="66"/>
        <end position="140"/>
    </location>
</feature>
<dbReference type="GO" id="GO:0008554">
    <property type="term" value="F:P-type sodium transporter activity"/>
    <property type="evidence" value="ECO:0007669"/>
    <property type="project" value="UniProtKB-EC"/>
</dbReference>
<feature type="transmembrane region" description="Helical" evidence="24">
    <location>
        <begin position="982"/>
        <end position="1001"/>
    </location>
</feature>
<reference evidence="26" key="1">
    <citation type="submission" date="2015-04" db="EMBL/GenBank/DDBJ databases">
        <title>The genome sequence of the plant pathogenic Rhizarian Plasmodiophora brassicae reveals insights in its biotrophic life cycle and the origin of chitin synthesis.</title>
        <authorList>
            <person name="Schwelm A."/>
            <person name="Fogelqvist J."/>
            <person name="Knaust A."/>
            <person name="Julke S."/>
            <person name="Lilja T."/>
            <person name="Dhandapani V."/>
            <person name="Bonilla-Rosso G."/>
            <person name="Karlsson M."/>
            <person name="Shevchenko A."/>
            <person name="Choi S.R."/>
            <person name="Kim H.G."/>
            <person name="Park J.Y."/>
            <person name="Lim Y.P."/>
            <person name="Ludwig-Muller J."/>
            <person name="Dixelius C."/>
        </authorList>
    </citation>
    <scope>NUCLEOTIDE SEQUENCE</scope>
    <source>
        <tissue evidence="26">Potato root galls</tissue>
    </source>
</reference>
<sequence length="1013" mass="109872">MFGEGRKDLDVRFGEGSKGVDVIFGEGRKDKDDAGEDELQEVKLSPSPVIMGEQGHLVVEMTEHEDYYSMDVEQIAERFQVDLKQGLSTEAARLKLITHGNNELKGQSKSGVFRLLFTQIANTMTLVLLAAMIISFVAKDYVEGTVIVLIVVANTVIGFLQEFKAEKTMDSLRKTAFPTAHVIRDAVQVRVSTIDLVPGDILLLKNGDSVGADGRIFESQILSIDEALLTGETHPVDKNSQPISERDVVIGDQINMAFASTVVTQGRAKAIVVRTGMETEIGKIAKHILSSEHGNPKTPLQCSLDRMALVLLFVAAVLVVVVFGVNGFSYNEAIALFAIAVAIAVIPEGLTAIVTLTMAMGVRTMAKQRVLVRKLSALEALGMVTNICSDKTGTLTQAKMAVTSAWIPTDVTYSIEANGFDPNVNQITRLSSKSDNAEHTSIPGKSAIDNGLELLGKCASLCNMAEIRHDTAKDQWNGIGDPTEIALQVFASKLNLGKPQLVAPGVGYSLWVEHVFDSLSKRMAVIFKNPIDGSGVVFAKGSTERILERCKFVRKGSDTVGTTLAELERMVNPILAEFAGNGKRIISLAMRYLPDITSIDAARELSRESVESDLVFLGLLGLDDPPRPESKPSIEQCHLAGITVHILTGDHPLTALAIARQVGINLPPDHKLITSAEFDGMTDQQIDDLAALPPVIARCSPQTKVRMIQALHRRGCIVAMTGDGVNDSPSLKFADIGVAMGQAGSDVAKQASDIVLTDDNFASIVGAIAQGRRIFRNIQRFVSSLIGGNVAELVALIIGLVLFRDDDGFPVFPMSPVQILVNNMVTGTPAALALSMEKAGPGAMKRPPRPSKMGLFDGELIGDILFYGLVVGLISFFNFVIVVVFIGDGNFGRDCSHSYNDTCFDVFRGRGVCFATLTTILLLHTYNCRDIRGSVWNIDGISRAFENVYIPYSVCTGMAVVFISLYVPYLNQEVFKHSGFDIEWLLVIASTLVFIAISEAYKFGKRRFLQPLR</sequence>
<dbReference type="SMART" id="SM00831">
    <property type="entry name" value="Cation_ATPase_N"/>
    <property type="match status" value="1"/>
</dbReference>
<evidence type="ECO:0000256" key="15">
    <source>
        <dbReference type="ARBA" id="ARBA00023053"/>
    </source>
</evidence>
<dbReference type="InterPro" id="IPR023214">
    <property type="entry name" value="HAD_sf"/>
</dbReference>
<keyword evidence="9" id="KW-0547">Nucleotide-binding</keyword>
<evidence type="ECO:0000256" key="13">
    <source>
        <dbReference type="ARBA" id="ARBA00022967"/>
    </source>
</evidence>
<dbReference type="InterPro" id="IPR023298">
    <property type="entry name" value="ATPase_P-typ_TM_dom_sf"/>
</dbReference>
<dbReference type="GO" id="GO:0046872">
    <property type="term" value="F:metal ion binding"/>
    <property type="evidence" value="ECO:0007669"/>
    <property type="project" value="UniProtKB-KW"/>
</dbReference>
<dbReference type="GO" id="GO:0005524">
    <property type="term" value="F:ATP binding"/>
    <property type="evidence" value="ECO:0007669"/>
    <property type="project" value="UniProtKB-KW"/>
</dbReference>
<evidence type="ECO:0000256" key="22">
    <source>
        <dbReference type="ARBA" id="ARBA00049499"/>
    </source>
</evidence>
<dbReference type="Pfam" id="PF13246">
    <property type="entry name" value="Cation_ATPase"/>
    <property type="match status" value="1"/>
</dbReference>
<dbReference type="InterPro" id="IPR059000">
    <property type="entry name" value="ATPase_P-type_domA"/>
</dbReference>
<comment type="similarity">
    <text evidence="19">Belongs to the cation transport ATPase (P-type) (TC 3.A.3) family. Type IID subfamily.</text>
</comment>
<keyword evidence="10" id="KW-0067">ATP-binding</keyword>
<keyword evidence="18" id="KW-0739">Sodium transport</keyword>
<dbReference type="InterPro" id="IPR001757">
    <property type="entry name" value="P_typ_ATPase"/>
</dbReference>
<evidence type="ECO:0000256" key="19">
    <source>
        <dbReference type="ARBA" id="ARBA00035017"/>
    </source>
</evidence>
<comment type="catalytic activity">
    <reaction evidence="21">
        <text>K(+)(in) + ATP + H2O = K(+)(out) + ADP + phosphate + H(+)</text>
        <dbReference type="Rhea" id="RHEA:75815"/>
        <dbReference type="ChEBI" id="CHEBI:15377"/>
        <dbReference type="ChEBI" id="CHEBI:15378"/>
        <dbReference type="ChEBI" id="CHEBI:29103"/>
        <dbReference type="ChEBI" id="CHEBI:30616"/>
        <dbReference type="ChEBI" id="CHEBI:43474"/>
        <dbReference type="ChEBI" id="CHEBI:456216"/>
    </reaction>
</comment>
<dbReference type="SUPFAM" id="SSF81653">
    <property type="entry name" value="Calcium ATPase, transduction domain A"/>
    <property type="match status" value="1"/>
</dbReference>
<dbReference type="SUPFAM" id="SSF56784">
    <property type="entry name" value="HAD-like"/>
    <property type="match status" value="1"/>
</dbReference>
<proteinExistence type="inferred from homology"/>
<keyword evidence="11" id="KW-0460">Magnesium</keyword>
<keyword evidence="6" id="KW-0597">Phosphoprotein</keyword>
<dbReference type="Pfam" id="PF00690">
    <property type="entry name" value="Cation_ATPase_N"/>
    <property type="match status" value="1"/>
</dbReference>
<dbReference type="AlphaFoldDB" id="A0A0H5RQD3"/>